<proteinExistence type="predicted"/>
<feature type="domain" description="YhdP central" evidence="3">
    <location>
        <begin position="14"/>
        <end position="1277"/>
    </location>
</feature>
<dbReference type="InterPro" id="IPR025263">
    <property type="entry name" value="YhdP_central"/>
</dbReference>
<feature type="compositionally biased region" description="Basic residues" evidence="1">
    <location>
        <begin position="1290"/>
        <end position="1301"/>
    </location>
</feature>
<evidence type="ECO:0000259" key="3">
    <source>
        <dbReference type="Pfam" id="PF13116"/>
    </source>
</evidence>
<feature type="region of interest" description="Disordered" evidence="1">
    <location>
        <begin position="1283"/>
        <end position="1320"/>
    </location>
</feature>
<dbReference type="InterPro" id="IPR011836">
    <property type="entry name" value="YhdP"/>
</dbReference>
<name>A0ABU7YU60_9GAMM</name>
<reference evidence="4 5" key="1">
    <citation type="journal article" date="2016" name="Int. J. Syst. Evol. Microbiol.">
        <title>Lysobacter erysipheiresistens sp. nov., an antagonist of powdery mildew, isolated from tobacco-cultivated soil.</title>
        <authorList>
            <person name="Xie B."/>
            <person name="Li T."/>
            <person name="Lin X."/>
            <person name="Wang C.J."/>
            <person name="Chen Y.J."/>
            <person name="Liu W.J."/>
            <person name="Zhao Z.W."/>
        </authorList>
    </citation>
    <scope>NUCLEOTIDE SEQUENCE [LARGE SCALE GENOMIC DNA]</scope>
    <source>
        <strain evidence="4 5">RS-LYSO-3</strain>
    </source>
</reference>
<dbReference type="Pfam" id="PF13116">
    <property type="entry name" value="YhdP"/>
    <property type="match status" value="1"/>
</dbReference>
<gene>
    <name evidence="4" type="ORF">SNE34_00855</name>
</gene>
<dbReference type="PANTHER" id="PTHR38690:SF1">
    <property type="entry name" value="PROTEASE"/>
    <property type="match status" value="1"/>
</dbReference>
<sequence>MPTRVRRHLRHARRGLGYTIAVVLVLVALVLGIASQVLPLAERNPDKVAAWLSQRAGRTIAFDRVQTEWTRRGPLLQLDNLRVGDGDKAFTVGDTEMLVSIYAGLLPNTPFSELRLRGIDLTLERVADGRWQVRGLPGQQQSGVDPFEALEDLGELQVIGGKLAVIAPKLGIDAHIPKIDLRLLVDGERVRAGVRAWPDVDAGIDARPLDAVLELDRDSGDGRVYAGARKADLAQWSSLLRLLGVTLESGVGRAQAWATLDDHRIAGITVDAALDGVVLRGAPANPAAQAPRTRFERVEARARWKLVDDGWRLDAPSLAFTTDDSRQVLDGLLLAGGEHVAVAAERVDIGPLVAVAALSDRLSPDLRRWLQQARPRASLRDIAVAGRRGGAMHARARIEALAFDPVGDAPGLRGLAADLEGDAEGFRLQLDANRPVAFDWPSGFGMVHTVTLDGAVNGWREGEGWRIGTATLEIDGDGFGADARGGLWWQGDGSRPWIDIAATLDDVALPVAKGFWIRHKMPPQLIEWLDTALVAGTVQDGRALIVGDLDDWPFDDNDGRFEATGHISDATLRFQPDWPAATAVELDASFIGNGFTVEGSGALGDIDIPQLSGAIDHYGEGALTVGAHGDGDVSDLLGVLRQSPLRRLNPETFDSVKGSGAAAVDFNLRLPLQAGTSIAIDGDVALRDARLADPRWNIAFDRVNGRAEYDRNGFHADALRVRHDDRPGVLDLRAGAGHVRERGNAFEAGLDAAFEADALIARAPDLAWLAPHLQGRSRWKVGVTVPASGDGESAPAQLQLRSDLVGTALELPAPLRKPAATPLMATVDTPLPMGSGDVEVGLGDVLALRASSRNGRTGVRVALGSRRVEQPAPPSGLVAAGRAASLDAIAWIGLVQGGTGDSSGDGLSLQRIDVTAGQLQLLGGVFPETRLQVVPGANEATAVRVEGAALQGALLVPAAKGATIAGRFDRVHWRSAEPAKGAATTATVATPTGADAVAGADVPTSPVLDPDFNPAAIPPLSFDIVDLRIRDARLGRATLRTHPTATGLQLDQLQTRAPQHSIDLSGSWTGRGDAARTQLEATLDSDDFGTLLGGLGYGGRLAGGEGRARFEAGWPSSPADFSLATLDGALTLDARDGRLLEVEPGAGRVFGLLSIAELPRRLSLDFRDFFSKGFAFNEIDGAIRFADGIARSDALQIDGPAAEINIHGTANLRSETFNQTIEVLPKAGNLLTAVGAIAGGPVGAAIGAAANAVLQKPLGQITSQTYKVTGPWADPEVEVISREQGAAVRGRSRARRLKHRPSPAYRRDSAPLPSSNPAAP</sequence>
<comment type="caution">
    <text evidence="4">The sequence shown here is derived from an EMBL/GenBank/DDBJ whole genome shotgun (WGS) entry which is preliminary data.</text>
</comment>
<evidence type="ECO:0000256" key="2">
    <source>
        <dbReference type="SAM" id="Phobius"/>
    </source>
</evidence>
<evidence type="ECO:0000313" key="5">
    <source>
        <dbReference type="Proteomes" id="UP001355056"/>
    </source>
</evidence>
<feature type="transmembrane region" description="Helical" evidence="2">
    <location>
        <begin position="16"/>
        <end position="38"/>
    </location>
</feature>
<dbReference type="EMBL" id="JAXGFP010000001">
    <property type="protein sequence ID" value="MEG3182563.1"/>
    <property type="molecule type" value="Genomic_DNA"/>
</dbReference>
<keyword evidence="2" id="KW-1133">Transmembrane helix</keyword>
<dbReference type="PANTHER" id="PTHR38690">
    <property type="entry name" value="PROTEASE-RELATED"/>
    <property type="match status" value="1"/>
</dbReference>
<keyword evidence="5" id="KW-1185">Reference proteome</keyword>
<keyword evidence="2" id="KW-0472">Membrane</keyword>
<evidence type="ECO:0000313" key="4">
    <source>
        <dbReference type="EMBL" id="MEG3182563.1"/>
    </source>
</evidence>
<dbReference type="Proteomes" id="UP001355056">
    <property type="component" value="Unassembled WGS sequence"/>
</dbReference>
<dbReference type="RefSeq" id="WP_332613798.1">
    <property type="nucleotide sequence ID" value="NZ_JAXGFP010000001.1"/>
</dbReference>
<accession>A0ABU7YU60</accession>
<organism evidence="4 5">
    <name type="scientific">Novilysobacter erysipheiresistens</name>
    <dbReference type="NCBI Taxonomy" id="1749332"/>
    <lineage>
        <taxon>Bacteria</taxon>
        <taxon>Pseudomonadati</taxon>
        <taxon>Pseudomonadota</taxon>
        <taxon>Gammaproteobacteria</taxon>
        <taxon>Lysobacterales</taxon>
        <taxon>Lysobacteraceae</taxon>
        <taxon>Novilysobacter</taxon>
    </lineage>
</organism>
<dbReference type="NCBIfam" id="TIGR02099">
    <property type="entry name" value="YhdP family protein"/>
    <property type="match status" value="1"/>
</dbReference>
<protein>
    <submittedName>
        <fullName evidence="4">YhdP family protein</fullName>
    </submittedName>
</protein>
<keyword evidence="2" id="KW-0812">Transmembrane</keyword>
<feature type="compositionally biased region" description="Low complexity" evidence="1">
    <location>
        <begin position="1310"/>
        <end position="1320"/>
    </location>
</feature>
<evidence type="ECO:0000256" key="1">
    <source>
        <dbReference type="SAM" id="MobiDB-lite"/>
    </source>
</evidence>